<keyword evidence="1" id="KW-0472">Membrane</keyword>
<feature type="transmembrane region" description="Helical" evidence="1">
    <location>
        <begin position="132"/>
        <end position="152"/>
    </location>
</feature>
<accession>A0A067C6I5</accession>
<dbReference type="OrthoDB" id="191995at2759"/>
<dbReference type="KEGG" id="spar:SPRG_08479"/>
<dbReference type="Proteomes" id="UP000030745">
    <property type="component" value="Unassembled WGS sequence"/>
</dbReference>
<keyword evidence="3" id="KW-1185">Reference proteome</keyword>
<keyword evidence="1" id="KW-1133">Transmembrane helix</keyword>
<dbReference type="Pfam" id="PF06772">
    <property type="entry name" value="LtrA"/>
    <property type="match status" value="1"/>
</dbReference>
<dbReference type="RefSeq" id="XP_012203113.1">
    <property type="nucleotide sequence ID" value="XM_012347723.1"/>
</dbReference>
<evidence type="ECO:0000313" key="3">
    <source>
        <dbReference type="Proteomes" id="UP000030745"/>
    </source>
</evidence>
<dbReference type="VEuPathDB" id="FungiDB:SPRG_08479"/>
<sequence>MITPTRSAPACGLNERCNYWLWAGVPPYHMRGDRRWQVAHADFYLAKAMLRTFYGRATLSADWSGEYEEKSAGWFELFLDLIMVAACSNVAEGLKEDVSVHGLLLFGAMSLVYVSVWHMYTLFNARYSETSLLHYLFLYMLLVGLGTMVLSSEPSPTFTLGLIVLRSSIVLMKLSVYGCLPRARPKLRVDVSLQLVSIALLIASLHLPPSFTLPTYLLGFVLESVMQFASAVWLRFRTVHVPLNIDHMNEREGCLVMVALGESVVSAVINSRDLVLTPRFYVAMQLSLFVILSLAIYYFSLQPPRELHALRRSYVTGFVFTYVHFALVPTLLVVGVGTKLVSAAVLADELLAPTSVWLFFGAISAAMTLMLVLRLLHFGGRQPEATDPPCVKRIKYAWWSIFVVWPLLLLVCAYALSWQGPVDPITALSVAVACVVVWLVSETAIMHLLAATGYGDIHHLRTEKSPLLSS</sequence>
<name>A0A067C6I5_SAPPC</name>
<dbReference type="AlphaFoldDB" id="A0A067C6I5"/>
<dbReference type="InterPro" id="IPR010640">
    <property type="entry name" value="Low_temperature_requirement_A"/>
</dbReference>
<dbReference type="PANTHER" id="PTHR36840">
    <property type="entry name" value="BLL5714 PROTEIN"/>
    <property type="match status" value="1"/>
</dbReference>
<dbReference type="STRING" id="695850.A0A067C6I5"/>
<evidence type="ECO:0000313" key="2">
    <source>
        <dbReference type="EMBL" id="KDO26118.1"/>
    </source>
</evidence>
<feature type="transmembrane region" description="Helical" evidence="1">
    <location>
        <begin position="396"/>
        <end position="416"/>
    </location>
</feature>
<organism evidence="2 3">
    <name type="scientific">Saprolegnia parasitica (strain CBS 223.65)</name>
    <dbReference type="NCBI Taxonomy" id="695850"/>
    <lineage>
        <taxon>Eukaryota</taxon>
        <taxon>Sar</taxon>
        <taxon>Stramenopiles</taxon>
        <taxon>Oomycota</taxon>
        <taxon>Saprolegniomycetes</taxon>
        <taxon>Saprolegniales</taxon>
        <taxon>Saprolegniaceae</taxon>
        <taxon>Saprolegnia</taxon>
    </lineage>
</organism>
<feature type="transmembrane region" description="Helical" evidence="1">
    <location>
        <begin position="282"/>
        <end position="301"/>
    </location>
</feature>
<feature type="transmembrane region" description="Helical" evidence="1">
    <location>
        <begin position="313"/>
        <end position="336"/>
    </location>
</feature>
<dbReference type="EMBL" id="KK583226">
    <property type="protein sequence ID" value="KDO26118.1"/>
    <property type="molecule type" value="Genomic_DNA"/>
</dbReference>
<reference evidence="2 3" key="1">
    <citation type="journal article" date="2013" name="PLoS Genet.">
        <title>Distinctive expansion of potential virulence genes in the genome of the oomycete fish pathogen Saprolegnia parasitica.</title>
        <authorList>
            <person name="Jiang R.H."/>
            <person name="de Bruijn I."/>
            <person name="Haas B.J."/>
            <person name="Belmonte R."/>
            <person name="Lobach L."/>
            <person name="Christie J."/>
            <person name="van den Ackerveken G."/>
            <person name="Bottin A."/>
            <person name="Bulone V."/>
            <person name="Diaz-Moreno S.M."/>
            <person name="Dumas B."/>
            <person name="Fan L."/>
            <person name="Gaulin E."/>
            <person name="Govers F."/>
            <person name="Grenville-Briggs L.J."/>
            <person name="Horner N.R."/>
            <person name="Levin J.Z."/>
            <person name="Mammella M."/>
            <person name="Meijer H.J."/>
            <person name="Morris P."/>
            <person name="Nusbaum C."/>
            <person name="Oome S."/>
            <person name="Phillips A.J."/>
            <person name="van Rooyen D."/>
            <person name="Rzeszutek E."/>
            <person name="Saraiva M."/>
            <person name="Secombes C.J."/>
            <person name="Seidl M.F."/>
            <person name="Snel B."/>
            <person name="Stassen J.H."/>
            <person name="Sykes S."/>
            <person name="Tripathy S."/>
            <person name="van den Berg H."/>
            <person name="Vega-Arreguin J.C."/>
            <person name="Wawra S."/>
            <person name="Young S.K."/>
            <person name="Zeng Q."/>
            <person name="Dieguez-Uribeondo J."/>
            <person name="Russ C."/>
            <person name="Tyler B.M."/>
            <person name="van West P."/>
        </authorList>
    </citation>
    <scope>NUCLEOTIDE SEQUENCE [LARGE SCALE GENOMIC DNA]</scope>
    <source>
        <strain evidence="2 3">CBS 223.65</strain>
    </source>
</reference>
<evidence type="ECO:0000256" key="1">
    <source>
        <dbReference type="SAM" id="Phobius"/>
    </source>
</evidence>
<feature type="transmembrane region" description="Helical" evidence="1">
    <location>
        <begin position="187"/>
        <end position="207"/>
    </location>
</feature>
<feature type="transmembrane region" description="Helical" evidence="1">
    <location>
        <begin position="428"/>
        <end position="451"/>
    </location>
</feature>
<protein>
    <submittedName>
        <fullName evidence="2">Uncharacterized protein</fullName>
    </submittedName>
</protein>
<gene>
    <name evidence="2" type="ORF">SPRG_08479</name>
</gene>
<keyword evidence="1" id="KW-0812">Transmembrane</keyword>
<dbReference type="GeneID" id="24130697"/>
<feature type="transmembrane region" description="Helical" evidence="1">
    <location>
        <begin position="158"/>
        <end position="180"/>
    </location>
</feature>
<dbReference type="OMA" id="LLGANIW"/>
<proteinExistence type="predicted"/>
<dbReference type="PANTHER" id="PTHR36840:SF1">
    <property type="entry name" value="BLL5714 PROTEIN"/>
    <property type="match status" value="1"/>
</dbReference>
<feature type="transmembrane region" description="Helical" evidence="1">
    <location>
        <begin position="103"/>
        <end position="120"/>
    </location>
</feature>
<feature type="transmembrane region" description="Helical" evidence="1">
    <location>
        <begin position="356"/>
        <end position="376"/>
    </location>
</feature>